<evidence type="ECO:0000259" key="4">
    <source>
        <dbReference type="Pfam" id="PF06458"/>
    </source>
</evidence>
<evidence type="ECO:0000256" key="1">
    <source>
        <dbReference type="ARBA" id="ARBA00022737"/>
    </source>
</evidence>
<dbReference type="EMBL" id="NGLE02000001">
    <property type="protein sequence ID" value="MEI5994476.1"/>
    <property type="molecule type" value="Genomic_DNA"/>
</dbReference>
<dbReference type="InterPro" id="IPR046776">
    <property type="entry name" value="Pectate_lyase_5"/>
</dbReference>
<evidence type="ECO:0000313" key="5">
    <source>
        <dbReference type="EMBL" id="MEI5994476.1"/>
    </source>
</evidence>
<feature type="compositionally biased region" description="Basic and acidic residues" evidence="2">
    <location>
        <begin position="58"/>
        <end position="75"/>
    </location>
</feature>
<feature type="chain" id="PRO_5038967212" description="MucBP domain-containing protein" evidence="3">
    <location>
        <begin position="24"/>
        <end position="1078"/>
    </location>
</feature>
<dbReference type="EMBL" id="NGLE01000002">
    <property type="protein sequence ID" value="OTO08939.1"/>
    <property type="molecule type" value="Genomic_DNA"/>
</dbReference>
<dbReference type="Pfam" id="PF06458">
    <property type="entry name" value="MucBP"/>
    <property type="match status" value="1"/>
</dbReference>
<feature type="region of interest" description="Disordered" evidence="2">
    <location>
        <begin position="37"/>
        <end position="75"/>
    </location>
</feature>
<sequence length="1078" mass="116561">MKKIKISILLLIGLASGTYLYHANEIKAHDESSKAVEEMTVSNEKKSAKKSASLLTDEYPRDENGDIPLDYKESGEVDTTNIPASQIKDIRNDADLQAAFKDPQIMVFNIVEDFAITESTGEGNYVSSSASWNPTGNRTIIIEGNNHEVDFRGRAFRTSNGAWNITLQNLKMYSRHYYGVVTTRFATAANQRLSTITYHNIDHIGSQLLRADDTPVKFSGNVSTNLVESYVSPFGGASFSTQTFGTQQNLEIGNAVVLAGTTLNLIAGNVGSTDIKAGGTLEISPNANVTIDNTDSTGTTAGELAEALLISGNLDMKEQSKLLVKTVRPYSAIHLASAGSFLKIARKAKLDIQALSNAQNDGATRNVIRLGTSAILSVDEEGMLSVSSTGTGAGAGSIIYADNSATFTVAKKGIFSVESDGTGSKSLVRMGTNAKFQFSDAEQVDMKFIGTPNAASSLIEMSGSAGYFDVDVQRVKQWDRGNIGVDPDRDWTPMFGMRLPYNNRVVTNANIQARSTAATIRTDFINYFNTGASKGAIPGAQRILFEYIPDVNVSIDSTSNDLITDVNSTTVKGVTNPDAYVRITYTPPANGKEVTIEQNVPSPVETTPGEPLDDQTSPFTVKAVGGVGGVAATYTYTLPNDQHFEAGGEIKVYSFKEGKDDTATQIVLDKTPPAGDPTEYHVGLGDTVPTPDKFVGNPSDTNPAKPIFGYEFAEENSEADIAEMMNKQGEYDVYVYLLDEAVDALGNKTPNKTKIKGKLIVHDAANSVNGHDIEIGTDTLPTMTEAELKDYILKNSEASSQKIVDGIFTDLTDKIQISNLGGLTPNSTAGPYQVTLTVSKADSGLTEDIQKVITVNVVNRFADITVEFVDETGKALHTPIPVQGTIGTTIDLTKEQVIIGAIDNVLAQHYLLDKRPENETQLLIPVNGTTVQYTFKGMLFIESSPETLDFGVKNVGIFATKVEKATFDAPLIIWDNRAILDQWTLTAKLESPLTSQVDANKILPDAIRYKVSEKDTVTLSKDTAQPVTVHQHKSAGQYNISDEWERGDSGFQLDIPAGGIRRLGEYQATILWQLQRTP</sequence>
<dbReference type="InterPro" id="IPR009459">
    <property type="entry name" value="MucBP_dom"/>
</dbReference>
<feature type="signal peptide" evidence="3">
    <location>
        <begin position="1"/>
        <end position="23"/>
    </location>
</feature>
<proteinExistence type="predicted"/>
<dbReference type="STRING" id="1834181.A5880_001939"/>
<organism evidence="6">
    <name type="scientific">Candidatus Enterococcus mansonii</name>
    <dbReference type="NCBI Taxonomy" id="1834181"/>
    <lineage>
        <taxon>Bacteria</taxon>
        <taxon>Bacillati</taxon>
        <taxon>Bacillota</taxon>
        <taxon>Bacilli</taxon>
        <taxon>Lactobacillales</taxon>
        <taxon>Enterococcaceae</taxon>
        <taxon>Enterococcus</taxon>
    </lineage>
</organism>
<keyword evidence="3" id="KW-0732">Signal</keyword>
<accession>A0A242CFJ5</accession>
<dbReference type="Pfam" id="PF20585">
    <property type="entry name" value="Pectate_lyase_5"/>
    <property type="match status" value="1"/>
</dbReference>
<name>A0A242CFJ5_9ENTE</name>
<dbReference type="Proteomes" id="UP000195139">
    <property type="component" value="Unassembled WGS sequence"/>
</dbReference>
<comment type="caution">
    <text evidence="6">The sequence shown here is derived from an EMBL/GenBank/DDBJ whole genome shotgun (WGS) entry which is preliminary data.</text>
</comment>
<reference evidence="6" key="1">
    <citation type="submission" date="2017-05" db="EMBL/GenBank/DDBJ databases">
        <title>The Genome Sequence of Enterococcus sp. 4G2_DIV0659.</title>
        <authorList>
            <consortium name="The Broad Institute Genomics Platform"/>
            <consortium name="The Broad Institute Genomic Center for Infectious Diseases"/>
            <person name="Earl A."/>
            <person name="Manson A."/>
            <person name="Schwartman J."/>
            <person name="Gilmore M."/>
            <person name="Abouelleil A."/>
            <person name="Cao P."/>
            <person name="Chapman S."/>
            <person name="Cusick C."/>
            <person name="Shea T."/>
            <person name="Young S."/>
            <person name="Neafsey D."/>
            <person name="Nusbaum C."/>
            <person name="Birren B."/>
        </authorList>
    </citation>
    <scope>NUCLEOTIDE SEQUENCE [LARGE SCALE GENOMIC DNA]</scope>
    <source>
        <strain evidence="6">4G2_DIV0659</strain>
    </source>
</reference>
<reference evidence="5 7" key="2">
    <citation type="submission" date="2018-07" db="EMBL/GenBank/DDBJ databases">
        <title>The Genome Sequence of Enterococcus sp. DIV0659b.</title>
        <authorList>
            <consortium name="The Broad Institute Genomics Platform"/>
            <consortium name="The Broad Institute Genomic Center for Infectious Diseases"/>
            <person name="Earl A."/>
            <person name="Manson A."/>
            <person name="Schwartman J."/>
            <person name="Gilmore M."/>
            <person name="Abouelleil A."/>
            <person name="Cao P."/>
            <person name="Chapman S."/>
            <person name="Cusick C."/>
            <person name="Shea T."/>
            <person name="Young S."/>
            <person name="Neafsey D."/>
            <person name="Nusbaum C."/>
            <person name="Birren B."/>
        </authorList>
    </citation>
    <scope>NUCLEOTIDE SEQUENCE [LARGE SCALE GENOMIC DNA]</scope>
    <source>
        <strain evidence="5 7">4G2_DIV0659</strain>
    </source>
</reference>
<feature type="domain" description="MucBP" evidence="4">
    <location>
        <begin position="864"/>
        <end position="935"/>
    </location>
</feature>
<evidence type="ECO:0000256" key="2">
    <source>
        <dbReference type="SAM" id="MobiDB-lite"/>
    </source>
</evidence>
<evidence type="ECO:0000256" key="3">
    <source>
        <dbReference type="SAM" id="SignalP"/>
    </source>
</evidence>
<dbReference type="AlphaFoldDB" id="A0A242CFJ5"/>
<evidence type="ECO:0000313" key="6">
    <source>
        <dbReference type="EMBL" id="OTO08939.1"/>
    </source>
</evidence>
<dbReference type="Gene3D" id="3.10.20.320">
    <property type="entry name" value="Putative peptidoglycan bound protein (lpxtg motif)"/>
    <property type="match status" value="1"/>
</dbReference>
<keyword evidence="7" id="KW-1185">Reference proteome</keyword>
<protein>
    <recommendedName>
        <fullName evidence="4">MucBP domain-containing protein</fullName>
    </recommendedName>
</protein>
<dbReference type="OrthoDB" id="2365040at2"/>
<evidence type="ECO:0000313" key="7">
    <source>
        <dbReference type="Proteomes" id="UP000195139"/>
    </source>
</evidence>
<dbReference type="RefSeq" id="WP_086330825.1">
    <property type="nucleotide sequence ID" value="NZ_NGLE02000001.1"/>
</dbReference>
<gene>
    <name evidence="6" type="ORF">A5880_001939</name>
    <name evidence="5" type="ORF">A5880_002034</name>
</gene>
<keyword evidence="1" id="KW-0677">Repeat</keyword>